<evidence type="ECO:0000256" key="15">
    <source>
        <dbReference type="PROSITE-ProRule" id="PRU00023"/>
    </source>
</evidence>
<reference evidence="19" key="3">
    <citation type="submission" date="2025-09" db="UniProtKB">
        <authorList>
            <consortium name="Ensembl"/>
        </authorList>
    </citation>
    <scope>IDENTIFICATION</scope>
</reference>
<dbReference type="Ensembl" id="ENSMMDT00005011335.1">
    <property type="protein sequence ID" value="ENSMMDP00005010998.1"/>
    <property type="gene ID" value="ENSMMDG00005005955.1"/>
</dbReference>
<keyword evidence="8" id="KW-0106">Calcium</keyword>
<feature type="region of interest" description="Disordered" evidence="16">
    <location>
        <begin position="598"/>
        <end position="621"/>
    </location>
</feature>
<evidence type="ECO:0000256" key="5">
    <source>
        <dbReference type="ARBA" id="ARBA00022673"/>
    </source>
</evidence>
<feature type="domain" description="Ion transport" evidence="18">
    <location>
        <begin position="247"/>
        <end position="526"/>
    </location>
</feature>
<feature type="repeat" description="ANK" evidence="15">
    <location>
        <begin position="23"/>
        <end position="55"/>
    </location>
</feature>
<evidence type="ECO:0000256" key="7">
    <source>
        <dbReference type="ARBA" id="ARBA00022737"/>
    </source>
</evidence>
<keyword evidence="5" id="KW-0107">Calcium channel</keyword>
<dbReference type="SMART" id="SM00248">
    <property type="entry name" value="ANK"/>
    <property type="match status" value="4"/>
</dbReference>
<dbReference type="Pfam" id="PF12796">
    <property type="entry name" value="Ank_2"/>
    <property type="match status" value="2"/>
</dbReference>
<evidence type="ECO:0000256" key="11">
    <source>
        <dbReference type="ARBA" id="ARBA00023065"/>
    </source>
</evidence>
<evidence type="ECO:0000256" key="9">
    <source>
        <dbReference type="ARBA" id="ARBA00022989"/>
    </source>
</evidence>
<keyword evidence="2" id="KW-0813">Transport</keyword>
<keyword evidence="6 17" id="KW-0812">Transmembrane</keyword>
<evidence type="ECO:0000256" key="14">
    <source>
        <dbReference type="ARBA" id="ARBA00036634"/>
    </source>
</evidence>
<keyword evidence="13" id="KW-0407">Ion channel</keyword>
<dbReference type="Pfam" id="PF00520">
    <property type="entry name" value="Ion_trans"/>
    <property type="match status" value="1"/>
</dbReference>
<accession>A0A667XAH7</accession>
<evidence type="ECO:0000313" key="19">
    <source>
        <dbReference type="Ensembl" id="ENSMMDP00005010998.1"/>
    </source>
</evidence>
<sequence>QVDLHYLSEVISEGADPNATDRYGQTVLHEVSRAWSVCVMRFFLDRGSDLNRPDDFGVTALHVAAALDYQDMVQLLKVEERLNINNARTHLDLQTPLHFAAKSGAVGSLRLLLQAGAQSCCRDYKHRTPLQLAANLDRSEAARVLLELGAEAGVKDSDGQLCITALIGRMSSVAHLALGQFHVADTHTRQQFFYLNRLEPEAEAPPLQGNAASLEVIVQQGKFDLIMHPVVLKLIQVKWELYGAWLLLILNFLFIVAWTTVAISVSVRRDASHRYLFPQDWWRVLVVVLALLLTMEEVLRELQDISASKRKLRLWQSWATKRIDDDLKRCHPMWPEEKLFLQEQRKQIHKLRGSYRQDLWNIFDWLVYVLLAAAFGVHVADAVLLSDALHAASLRLFSLTIIFLWLRLMKHVRAFRPMGPFIVMLGKIVGDVMRFLFLYAEIFIPYACAFWIIFGGVFPSMQSVPGLLYSLYRITLVDEYEFDAMAAQDALMAPLLCGSFLAASSILCFNLLIALLTDTFQRVYGNAQANAVMQQASVILQVEESMPRLRCFCDEQHIFRHCAPLADAYDHDITMSPGYHDDMRTITVQIKVSLLSASRGRCSPPPGQQEAEEQPEDQTDQNRIDQNQIDQNQIDQNQIDQDLQSIRMELQQLRSLVQQLILSTHTHTHTHSMNTHTHTA</sequence>
<feature type="transmembrane region" description="Helical" evidence="17">
    <location>
        <begin position="436"/>
        <end position="458"/>
    </location>
</feature>
<evidence type="ECO:0000256" key="3">
    <source>
        <dbReference type="ARBA" id="ARBA00022475"/>
    </source>
</evidence>
<feature type="repeat" description="ANK" evidence="15">
    <location>
        <begin position="125"/>
        <end position="157"/>
    </location>
</feature>
<reference evidence="19" key="2">
    <citation type="submission" date="2025-08" db="UniProtKB">
        <authorList>
            <consortium name="Ensembl"/>
        </authorList>
    </citation>
    <scope>IDENTIFICATION</scope>
</reference>
<feature type="transmembrane region" description="Helical" evidence="17">
    <location>
        <begin position="389"/>
        <end position="408"/>
    </location>
</feature>
<comment type="catalytic activity">
    <reaction evidence="14">
        <text>Ca(2+)(in) = Ca(2+)(out)</text>
        <dbReference type="Rhea" id="RHEA:29671"/>
        <dbReference type="ChEBI" id="CHEBI:29108"/>
    </reaction>
</comment>
<keyword evidence="11" id="KW-0406">Ion transport</keyword>
<dbReference type="PROSITE" id="PS50088">
    <property type="entry name" value="ANK_REPEAT"/>
    <property type="match status" value="3"/>
</dbReference>
<dbReference type="PANTHER" id="PTHR10582">
    <property type="entry name" value="TRANSIENT RECEPTOR POTENTIAL ION CHANNEL PROTEIN"/>
    <property type="match status" value="1"/>
</dbReference>
<dbReference type="InterPro" id="IPR005821">
    <property type="entry name" value="Ion_trans_dom"/>
</dbReference>
<evidence type="ECO:0000256" key="8">
    <source>
        <dbReference type="ARBA" id="ARBA00022837"/>
    </source>
</evidence>
<dbReference type="GeneTree" id="ENSGT00910000144630"/>
<dbReference type="InterPro" id="IPR002110">
    <property type="entry name" value="Ankyrin_rpt"/>
</dbReference>
<reference evidence="19" key="1">
    <citation type="submission" date="2019-06" db="EMBL/GenBank/DDBJ databases">
        <authorList>
            <consortium name="Wellcome Sanger Institute Data Sharing"/>
        </authorList>
    </citation>
    <scope>NUCLEOTIDE SEQUENCE [LARGE SCALE GENOMIC DNA]</scope>
</reference>
<protein>
    <submittedName>
        <fullName evidence="19">Si:ch73-193i2.2</fullName>
    </submittedName>
</protein>
<dbReference type="Proteomes" id="UP000472263">
    <property type="component" value="Chromosome 15"/>
</dbReference>
<dbReference type="PANTHER" id="PTHR10582:SF33">
    <property type="entry name" value="TRANSIENT RECEPTOR POTENTIAL CHANNEL PYREXIA"/>
    <property type="match status" value="1"/>
</dbReference>
<feature type="transmembrane region" description="Helical" evidence="17">
    <location>
        <begin position="241"/>
        <end position="261"/>
    </location>
</feature>
<feature type="compositionally biased region" description="Acidic residues" evidence="16">
    <location>
        <begin position="610"/>
        <end position="619"/>
    </location>
</feature>
<evidence type="ECO:0000256" key="1">
    <source>
        <dbReference type="ARBA" id="ARBA00004651"/>
    </source>
</evidence>
<dbReference type="Gene3D" id="1.25.40.20">
    <property type="entry name" value="Ankyrin repeat-containing domain"/>
    <property type="match status" value="2"/>
</dbReference>
<evidence type="ECO:0000256" key="17">
    <source>
        <dbReference type="SAM" id="Phobius"/>
    </source>
</evidence>
<evidence type="ECO:0000256" key="2">
    <source>
        <dbReference type="ARBA" id="ARBA00022448"/>
    </source>
</evidence>
<name>A0A667XAH7_9TELE</name>
<dbReference type="Gene3D" id="1.10.287.70">
    <property type="match status" value="1"/>
</dbReference>
<keyword evidence="3" id="KW-1003">Cell membrane</keyword>
<keyword evidence="12 17" id="KW-0472">Membrane</keyword>
<feature type="transmembrane region" description="Helical" evidence="17">
    <location>
        <begin position="491"/>
        <end position="516"/>
    </location>
</feature>
<evidence type="ECO:0000256" key="6">
    <source>
        <dbReference type="ARBA" id="ARBA00022692"/>
    </source>
</evidence>
<dbReference type="GO" id="GO:0005262">
    <property type="term" value="F:calcium channel activity"/>
    <property type="evidence" value="ECO:0007669"/>
    <property type="project" value="UniProtKB-KW"/>
</dbReference>
<evidence type="ECO:0000256" key="10">
    <source>
        <dbReference type="ARBA" id="ARBA00023043"/>
    </source>
</evidence>
<dbReference type="GO" id="GO:0005886">
    <property type="term" value="C:plasma membrane"/>
    <property type="evidence" value="ECO:0007669"/>
    <property type="project" value="UniProtKB-SubCell"/>
</dbReference>
<evidence type="ECO:0000256" key="4">
    <source>
        <dbReference type="ARBA" id="ARBA00022568"/>
    </source>
</evidence>
<organism evidence="19 20">
    <name type="scientific">Myripristis murdjan</name>
    <name type="common">pinecone soldierfish</name>
    <dbReference type="NCBI Taxonomy" id="586833"/>
    <lineage>
        <taxon>Eukaryota</taxon>
        <taxon>Metazoa</taxon>
        <taxon>Chordata</taxon>
        <taxon>Craniata</taxon>
        <taxon>Vertebrata</taxon>
        <taxon>Euteleostomi</taxon>
        <taxon>Actinopterygii</taxon>
        <taxon>Neopterygii</taxon>
        <taxon>Teleostei</taxon>
        <taxon>Neoteleostei</taxon>
        <taxon>Acanthomorphata</taxon>
        <taxon>Holocentriformes</taxon>
        <taxon>Holocentridae</taxon>
        <taxon>Myripristis</taxon>
    </lineage>
</organism>
<dbReference type="SUPFAM" id="SSF48403">
    <property type="entry name" value="Ankyrin repeat"/>
    <property type="match status" value="1"/>
</dbReference>
<evidence type="ECO:0000256" key="12">
    <source>
        <dbReference type="ARBA" id="ARBA00023136"/>
    </source>
</evidence>
<keyword evidence="9 17" id="KW-1133">Transmembrane helix</keyword>
<dbReference type="InterPro" id="IPR024862">
    <property type="entry name" value="TRPV"/>
</dbReference>
<dbReference type="InterPro" id="IPR036770">
    <property type="entry name" value="Ankyrin_rpt-contain_sf"/>
</dbReference>
<keyword evidence="4" id="KW-0109">Calcium transport</keyword>
<feature type="transmembrane region" description="Helical" evidence="17">
    <location>
        <begin position="359"/>
        <end position="377"/>
    </location>
</feature>
<dbReference type="AlphaFoldDB" id="A0A667XAH7"/>
<dbReference type="InParanoid" id="A0A667XAH7"/>
<feature type="repeat" description="ANK" evidence="15">
    <location>
        <begin position="92"/>
        <end position="124"/>
    </location>
</feature>
<evidence type="ECO:0000256" key="13">
    <source>
        <dbReference type="ARBA" id="ARBA00023303"/>
    </source>
</evidence>
<dbReference type="PROSITE" id="PS50297">
    <property type="entry name" value="ANK_REP_REGION"/>
    <property type="match status" value="2"/>
</dbReference>
<keyword evidence="10 15" id="KW-0040">ANK repeat</keyword>
<evidence type="ECO:0000256" key="16">
    <source>
        <dbReference type="SAM" id="MobiDB-lite"/>
    </source>
</evidence>
<keyword evidence="20" id="KW-1185">Reference proteome</keyword>
<keyword evidence="7" id="KW-0677">Repeat</keyword>
<evidence type="ECO:0000313" key="20">
    <source>
        <dbReference type="Proteomes" id="UP000472263"/>
    </source>
</evidence>
<proteinExistence type="predicted"/>
<comment type="subcellular location">
    <subcellularLocation>
        <location evidence="1">Cell membrane</location>
        <topology evidence="1">Multi-pass membrane protein</topology>
    </subcellularLocation>
</comment>
<evidence type="ECO:0000259" key="18">
    <source>
        <dbReference type="Pfam" id="PF00520"/>
    </source>
</evidence>
<dbReference type="GO" id="GO:0098703">
    <property type="term" value="P:calcium ion import across plasma membrane"/>
    <property type="evidence" value="ECO:0007669"/>
    <property type="project" value="TreeGrafter"/>
</dbReference>